<dbReference type="Proteomes" id="UP000033163">
    <property type="component" value="Chromosome I"/>
</dbReference>
<dbReference type="InterPro" id="IPR010167">
    <property type="entry name" value="NH2A_AcTrfase"/>
</dbReference>
<dbReference type="GO" id="GO:0004042">
    <property type="term" value="F:L-glutamate N-acetyltransferase activity"/>
    <property type="evidence" value="ECO:0007669"/>
    <property type="project" value="InterPro"/>
</dbReference>
<name>A0A0E4CYN4_9BACL</name>
<dbReference type="NCBIfam" id="NF005840">
    <property type="entry name" value="PRK07757.1"/>
    <property type="match status" value="1"/>
</dbReference>
<evidence type="ECO:0000313" key="4">
    <source>
        <dbReference type="EMBL" id="CQR57626.1"/>
    </source>
</evidence>
<keyword evidence="2" id="KW-0012">Acyltransferase</keyword>
<dbReference type="KEGG" id="pri:PRIO_5227"/>
<dbReference type="STRING" id="483937.AMQ84_16840"/>
<dbReference type="Gene3D" id="3.40.630.30">
    <property type="match status" value="1"/>
</dbReference>
<evidence type="ECO:0000313" key="5">
    <source>
        <dbReference type="Proteomes" id="UP000033163"/>
    </source>
</evidence>
<dbReference type="GO" id="GO:0005737">
    <property type="term" value="C:cytoplasm"/>
    <property type="evidence" value="ECO:0007669"/>
    <property type="project" value="InterPro"/>
</dbReference>
<dbReference type="InterPro" id="IPR016181">
    <property type="entry name" value="Acyl_CoA_acyltransferase"/>
</dbReference>
<evidence type="ECO:0000256" key="2">
    <source>
        <dbReference type="ARBA" id="ARBA00023315"/>
    </source>
</evidence>
<dbReference type="EMBL" id="LN831776">
    <property type="protein sequence ID" value="CQR57626.1"/>
    <property type="molecule type" value="Genomic_DNA"/>
</dbReference>
<sequence length="169" mass="19054">MLVKTDGVRQPAPAGDHKVICRNATVEDVEPLYLMIEEYAQRGIMLPRSRQALTRQIDQFVIAELDGKFIGCGSLFRLGADLVEVRSIGLRDEGKGKGIGSMILEKLTEEARRQKIPKIMALTYAVDFFLRNGFTVVEKEIFPEKVWTDCVNCKKQHACDEIAVLKKLD</sequence>
<dbReference type="PATRIC" id="fig|1073571.4.peg.5610"/>
<feature type="domain" description="N-acetyltransferase" evidence="3">
    <location>
        <begin position="19"/>
        <end position="169"/>
    </location>
</feature>
<organism evidence="4 5">
    <name type="scientific">Paenibacillus riograndensis SBR5</name>
    <dbReference type="NCBI Taxonomy" id="1073571"/>
    <lineage>
        <taxon>Bacteria</taxon>
        <taxon>Bacillati</taxon>
        <taxon>Bacillota</taxon>
        <taxon>Bacilli</taxon>
        <taxon>Bacillales</taxon>
        <taxon>Paenibacillaceae</taxon>
        <taxon>Paenibacillus</taxon>
        <taxon>Paenibacillus sonchi group</taxon>
    </lineage>
</organism>
<dbReference type="HOGENOM" id="CLU_119519_0_0_9"/>
<dbReference type="Pfam" id="PF00583">
    <property type="entry name" value="Acetyltransf_1"/>
    <property type="match status" value="1"/>
</dbReference>
<gene>
    <name evidence="4" type="ORF">PRIO_5227</name>
</gene>
<accession>A0A0E4CYN4</accession>
<protein>
    <submittedName>
        <fullName evidence="4">Acetyltransferase</fullName>
    </submittedName>
</protein>
<keyword evidence="1 4" id="KW-0808">Transferase</keyword>
<dbReference type="PROSITE" id="PS51186">
    <property type="entry name" value="GNAT"/>
    <property type="match status" value="1"/>
</dbReference>
<dbReference type="GO" id="GO:0006526">
    <property type="term" value="P:L-arginine biosynthetic process"/>
    <property type="evidence" value="ECO:0007669"/>
    <property type="project" value="InterPro"/>
</dbReference>
<evidence type="ECO:0000259" key="3">
    <source>
        <dbReference type="PROSITE" id="PS51186"/>
    </source>
</evidence>
<reference evidence="5" key="1">
    <citation type="submission" date="2015-03" db="EMBL/GenBank/DDBJ databases">
        <authorList>
            <person name="Wibberg D."/>
        </authorList>
    </citation>
    <scope>NUCLEOTIDE SEQUENCE [LARGE SCALE GENOMIC DNA]</scope>
</reference>
<proteinExistence type="predicted"/>
<dbReference type="PANTHER" id="PTHR30602:SF12">
    <property type="entry name" value="AMINO-ACID ACETYLTRANSFERASE NAGS1, CHLOROPLASTIC-RELATED"/>
    <property type="match status" value="1"/>
</dbReference>
<dbReference type="RefSeq" id="WP_020428119.1">
    <property type="nucleotide sequence ID" value="NZ_AGBD01000563.1"/>
</dbReference>
<evidence type="ECO:0000256" key="1">
    <source>
        <dbReference type="ARBA" id="ARBA00022679"/>
    </source>
</evidence>
<dbReference type="AlphaFoldDB" id="A0A0E4CYN4"/>
<dbReference type="CDD" id="cd04301">
    <property type="entry name" value="NAT_SF"/>
    <property type="match status" value="1"/>
</dbReference>
<dbReference type="PANTHER" id="PTHR30602">
    <property type="entry name" value="AMINO-ACID ACETYLTRANSFERASE"/>
    <property type="match status" value="1"/>
</dbReference>
<dbReference type="SUPFAM" id="SSF55729">
    <property type="entry name" value="Acyl-CoA N-acyltransferases (Nat)"/>
    <property type="match status" value="1"/>
</dbReference>
<dbReference type="InterPro" id="IPR000182">
    <property type="entry name" value="GNAT_dom"/>
</dbReference>